<dbReference type="CDD" id="cd00009">
    <property type="entry name" value="AAA"/>
    <property type="match status" value="1"/>
</dbReference>
<dbReference type="Pfam" id="PF00004">
    <property type="entry name" value="AAA"/>
    <property type="match status" value="1"/>
</dbReference>
<proteinExistence type="predicted"/>
<gene>
    <name evidence="2" type="ORF">H8Z77_00525</name>
</gene>
<dbReference type="Gene3D" id="3.40.50.300">
    <property type="entry name" value="P-loop containing nucleotide triphosphate hydrolases"/>
    <property type="match status" value="1"/>
</dbReference>
<evidence type="ECO:0000259" key="1">
    <source>
        <dbReference type="SMART" id="SM00382"/>
    </source>
</evidence>
<dbReference type="SUPFAM" id="SSF52540">
    <property type="entry name" value="P-loop containing nucleoside triphosphate hydrolases"/>
    <property type="match status" value="1"/>
</dbReference>
<evidence type="ECO:0000313" key="2">
    <source>
        <dbReference type="EMBL" id="MBC5786515.1"/>
    </source>
</evidence>
<dbReference type="InterPro" id="IPR027417">
    <property type="entry name" value="P-loop_NTPase"/>
</dbReference>
<name>A0ABR7IMZ7_9CLOT</name>
<reference evidence="2 3" key="1">
    <citation type="submission" date="2020-08" db="EMBL/GenBank/DDBJ databases">
        <title>Genome public.</title>
        <authorList>
            <person name="Liu C."/>
            <person name="Sun Q."/>
        </authorList>
    </citation>
    <scope>NUCLEOTIDE SEQUENCE [LARGE SCALE GENOMIC DNA]</scope>
    <source>
        <strain evidence="2 3">NSJ-27</strain>
    </source>
</reference>
<keyword evidence="3" id="KW-1185">Reference proteome</keyword>
<dbReference type="EMBL" id="JACOQK010000001">
    <property type="protein sequence ID" value="MBC5786515.1"/>
    <property type="molecule type" value="Genomic_DNA"/>
</dbReference>
<comment type="caution">
    <text evidence="2">The sequence shown here is derived from an EMBL/GenBank/DDBJ whole genome shotgun (WGS) entry which is preliminary data.</text>
</comment>
<accession>A0ABR7IMZ7</accession>
<dbReference type="SMART" id="SM00382">
    <property type="entry name" value="AAA"/>
    <property type="match status" value="1"/>
</dbReference>
<dbReference type="Proteomes" id="UP000649151">
    <property type="component" value="Unassembled WGS sequence"/>
</dbReference>
<dbReference type="InterPro" id="IPR003959">
    <property type="entry name" value="ATPase_AAA_core"/>
</dbReference>
<feature type="domain" description="AAA+ ATPase" evidence="1">
    <location>
        <begin position="32"/>
        <end position="185"/>
    </location>
</feature>
<dbReference type="RefSeq" id="WP_186995827.1">
    <property type="nucleotide sequence ID" value="NZ_JACOQK010000001.1"/>
</dbReference>
<sequence length="507" mass="58761">MNIKQAKQEIKRSIQAYLAKDELGNYRIPSIRQRPVLIMGPPGIGKTQIMEQVARECGVALVAYTITHHTRQSAVGLPFIQHKNYGGTEYAVTEYTMSEIIASIYEKMEQTGLKEGILFIDEINCVSETLAPTMLQFLQQKTFGSHRIPEGWIIAAACNPPEYNKSVKEFDIVTLDRVKKIDVQEDFSVWKEYAYQNNLHGAIISYLEIKKENFYRIQTTVDGKLFATARGWEDLSQIIQTYEILGMPVDQDLIIQYIQFPAIAKDFANYLELYYKYQTDYQIEAILSGMISEQAISKLKSSQFDERLSVIGLLLSKLSQQFQQVELQDLLTTQLFEQLKSWKTKLQTYPAIQSLVELIQGYRDTLEQKKQAGQLDQLQLQTGQKVLQILEKYVLQLKQESLEGQDAFELVKNQFQQQPEKRKQLIQDTAASLDYAFDFMEAAFGNSQEMVIFITELNANYFSMKFINEHGCDRYYMYNKGLLFQERQKEVLEEIQELTQLTRKDFD</sequence>
<protein>
    <submittedName>
        <fullName evidence="2">AAA family ATPase</fullName>
    </submittedName>
</protein>
<organism evidence="2 3">
    <name type="scientific">Clostridium facile</name>
    <dbReference type="NCBI Taxonomy" id="2763035"/>
    <lineage>
        <taxon>Bacteria</taxon>
        <taxon>Bacillati</taxon>
        <taxon>Bacillota</taxon>
        <taxon>Clostridia</taxon>
        <taxon>Eubacteriales</taxon>
        <taxon>Clostridiaceae</taxon>
        <taxon>Clostridium</taxon>
    </lineage>
</organism>
<evidence type="ECO:0000313" key="3">
    <source>
        <dbReference type="Proteomes" id="UP000649151"/>
    </source>
</evidence>
<dbReference type="InterPro" id="IPR003593">
    <property type="entry name" value="AAA+_ATPase"/>
</dbReference>